<feature type="signal peptide" evidence="1">
    <location>
        <begin position="1"/>
        <end position="18"/>
    </location>
</feature>
<evidence type="ECO:0000256" key="1">
    <source>
        <dbReference type="SAM" id="SignalP"/>
    </source>
</evidence>
<comment type="caution">
    <text evidence="2">The sequence shown here is derived from an EMBL/GenBank/DDBJ whole genome shotgun (WGS) entry which is preliminary data.</text>
</comment>
<organism evidence="2 3">
    <name type="scientific">Xylaria arbuscula</name>
    <dbReference type="NCBI Taxonomy" id="114810"/>
    <lineage>
        <taxon>Eukaryota</taxon>
        <taxon>Fungi</taxon>
        <taxon>Dikarya</taxon>
        <taxon>Ascomycota</taxon>
        <taxon>Pezizomycotina</taxon>
        <taxon>Sordariomycetes</taxon>
        <taxon>Xylariomycetidae</taxon>
        <taxon>Xylariales</taxon>
        <taxon>Xylariaceae</taxon>
        <taxon>Xylaria</taxon>
    </lineage>
</organism>
<evidence type="ECO:0000313" key="2">
    <source>
        <dbReference type="EMBL" id="KAJ3569572.1"/>
    </source>
</evidence>
<dbReference type="Proteomes" id="UP001148614">
    <property type="component" value="Unassembled WGS sequence"/>
</dbReference>
<dbReference type="EMBL" id="JANPWZ010001021">
    <property type="protein sequence ID" value="KAJ3569572.1"/>
    <property type="molecule type" value="Genomic_DNA"/>
</dbReference>
<dbReference type="VEuPathDB" id="FungiDB:F4678DRAFT_465636"/>
<name>A0A9W8NCK5_9PEZI</name>
<keyword evidence="1" id="KW-0732">Signal</keyword>
<gene>
    <name evidence="2" type="ORF">NPX13_g6037</name>
</gene>
<sequence>MLISRIFQALIALPIVLAVPHAAPPQKTPGYDPKNPYNATVIRFSKMGCWDMKLDYNNLIKATEKLKDWGKQKGKKIPAGGVRGQDQVWEAAWICNCKHFYKDHAPAAEIDEAFRIVNQTCHHGSDGTMNGGWVWSKKWQKSWNFLSSIYLPLFLPSFLVRRRKHTQPPTIDNEHITINIRARLARQEQDGASKVLDVSRALLRSHALRPLAVFADVGHQLLGHLAGEDCDKIELVAPC</sequence>
<evidence type="ECO:0000313" key="3">
    <source>
        <dbReference type="Proteomes" id="UP001148614"/>
    </source>
</evidence>
<dbReference type="AlphaFoldDB" id="A0A9W8NCK5"/>
<accession>A0A9W8NCK5</accession>
<keyword evidence="3" id="KW-1185">Reference proteome</keyword>
<feature type="chain" id="PRO_5040787554" evidence="1">
    <location>
        <begin position="19"/>
        <end position="239"/>
    </location>
</feature>
<reference evidence="2" key="1">
    <citation type="submission" date="2022-07" db="EMBL/GenBank/DDBJ databases">
        <title>Genome Sequence of Xylaria arbuscula.</title>
        <authorList>
            <person name="Buettner E."/>
        </authorList>
    </citation>
    <scope>NUCLEOTIDE SEQUENCE</scope>
    <source>
        <strain evidence="2">VT107</strain>
    </source>
</reference>
<proteinExistence type="predicted"/>
<protein>
    <submittedName>
        <fullName evidence="2">Uncharacterized protein</fullName>
    </submittedName>
</protein>